<dbReference type="GO" id="GO:1990533">
    <property type="term" value="C:Dom34-Hbs1 complex"/>
    <property type="evidence" value="ECO:0007669"/>
    <property type="project" value="EnsemblFungi"/>
</dbReference>
<dbReference type="EMBL" id="LT598460">
    <property type="protein sequence ID" value="SCU77592.1"/>
    <property type="molecule type" value="Genomic_DNA"/>
</dbReference>
<evidence type="ECO:0000256" key="11">
    <source>
        <dbReference type="ARBA" id="ARBA00074866"/>
    </source>
</evidence>
<name>A0A1G4IMD3_9SACH</name>
<dbReference type="GO" id="GO:0045948">
    <property type="term" value="P:positive regulation of translational initiation"/>
    <property type="evidence" value="ECO:0007669"/>
    <property type="project" value="EnsemblFungi"/>
</dbReference>
<feature type="compositionally biased region" description="Polar residues" evidence="12">
    <location>
        <begin position="339"/>
        <end position="357"/>
    </location>
</feature>
<dbReference type="InterPro" id="IPR009001">
    <property type="entry name" value="Transl_elong_EF1A/Init_IF2_C"/>
</dbReference>
<dbReference type="InterPro" id="IPR000795">
    <property type="entry name" value="T_Tr_GTP-bd_dom"/>
</dbReference>
<feature type="region of interest" description="Disordered" evidence="12">
    <location>
        <begin position="200"/>
        <end position="219"/>
    </location>
</feature>
<dbReference type="AlphaFoldDB" id="A0A1G4IMD3"/>
<dbReference type="SUPFAM" id="SSF50465">
    <property type="entry name" value="EF-Tu/eEF-1alpha/eIF2-gamma C-terminal domain"/>
    <property type="match status" value="1"/>
</dbReference>
<dbReference type="GO" id="GO:0070966">
    <property type="term" value="P:nuclear-transcribed mRNA catabolic process, no-go decay"/>
    <property type="evidence" value="ECO:0007669"/>
    <property type="project" value="EnsemblFungi"/>
</dbReference>
<dbReference type="SUPFAM" id="SSF52540">
    <property type="entry name" value="P-loop containing nucleoside triphosphate hydrolases"/>
    <property type="match status" value="1"/>
</dbReference>
<evidence type="ECO:0000256" key="8">
    <source>
        <dbReference type="ARBA" id="ARBA00023134"/>
    </source>
</evidence>
<dbReference type="GO" id="GO:0003924">
    <property type="term" value="F:GTPase activity"/>
    <property type="evidence" value="ECO:0007669"/>
    <property type="project" value="EnsemblFungi"/>
</dbReference>
<evidence type="ECO:0000259" key="13">
    <source>
        <dbReference type="PROSITE" id="PS51722"/>
    </source>
</evidence>
<keyword evidence="6" id="KW-0810">Translation regulation</keyword>
<dbReference type="InterPro" id="IPR050100">
    <property type="entry name" value="TRAFAC_GTPase_members"/>
</dbReference>
<feature type="domain" description="Tr-type G" evidence="13">
    <location>
        <begin position="400"/>
        <end position="625"/>
    </location>
</feature>
<dbReference type="InterPro" id="IPR054696">
    <property type="entry name" value="GTP-eEF1A_C"/>
</dbReference>
<dbReference type="OrthoDB" id="342024at2759"/>
<comment type="subunit">
    <text evidence="10">Component of the Dom34-Hbs1 complex, also named Pelota-HBS1L complex, composed of dom34 and hbs1.</text>
</comment>
<keyword evidence="3" id="KW-0963">Cytoplasm</keyword>
<sequence length="838" mass="93419">MPPAYDDEADYEYHDEVPEFQDEAEFDDYMNDEEYNLMSEMFPRATKELTDYQGWDNLKVKLAIFDHEFDYEEAMIDLKRTLKKKKTEKPQPKMSALERLARDRAKNFKKTQETSTDVPTRLNKLSSLQRQTKDTASHASSPASRLAHLAASTRNKPSQKYSGPTLSADTEKNSNALVEPRNTGSSSKSRMTLVSRLSDLRKTHRKDHSAAENVSVEETTKPEFKAVPRLTPAISQDLGFGELTKNYNLLHFSSQPSEEVEHLHITKIVVGSDAGPVVQDSRLKRKHSEVFSVYYPDTNKQTAKRQALNNFQKKSPDDVVMEAQKRAFEATKGIESLSLDKSNPANVSKGNAVPKNSLSEDEEDDRPFEAEPKIRTYKKATVATKPKKPVDLQAFIASKKPHLSFVVIGHVDAGKSTLMGRLLYDVGAVDNKLIRKLKRESEMIGKSSFHLAWVMDQTAEERNRGVTVDICTSDFETEHATFTIVDAPGHRDFVPNAIAGVSQVDVAVLSIDCSTDAFESGFNLDGQTKEHTLLARSLGIRHIVVAMNKMDSVDWYEGRFTDIKFELLQFFEDIGIKSEQVSWVPCSGLSGEGVYKTKYPAGQTWYNGPSLVESLEEISKVFRVSDHHDILEKPFLFSILDVVPGSKGNDAILSGKVESGSIQGGETITIFPSEQSVVVDQILTGNAQTPTPAAIRGDFVSVKVRNAFVDDIQSGDIAAVVGYDIGSAQEFSAQLLTFKLDRPLLPGTPFMFFRGSCEQPARVKKLISLVDKADPARVVKKKVKHLGSNQAAVIEIELVEKKRRIPMLTIEQNKHLGRIVLRKEGRTIAAGVVKTLEM</sequence>
<feature type="region of interest" description="Disordered" evidence="12">
    <location>
        <begin position="84"/>
        <end position="192"/>
    </location>
</feature>
<dbReference type="Gene3D" id="3.40.50.300">
    <property type="entry name" value="P-loop containing nucleotide triphosphate hydrolases"/>
    <property type="match status" value="1"/>
</dbReference>
<organism evidence="14 15">
    <name type="scientific">Lachancea dasiensis</name>
    <dbReference type="NCBI Taxonomy" id="1072105"/>
    <lineage>
        <taxon>Eukaryota</taxon>
        <taxon>Fungi</taxon>
        <taxon>Dikarya</taxon>
        <taxon>Ascomycota</taxon>
        <taxon>Saccharomycotina</taxon>
        <taxon>Saccharomycetes</taxon>
        <taxon>Saccharomycetales</taxon>
        <taxon>Saccharomycetaceae</taxon>
        <taxon>Lachancea</taxon>
    </lineage>
</organism>
<evidence type="ECO:0000256" key="1">
    <source>
        <dbReference type="ARBA" id="ARBA00004496"/>
    </source>
</evidence>
<evidence type="ECO:0000313" key="15">
    <source>
        <dbReference type="Proteomes" id="UP000190274"/>
    </source>
</evidence>
<dbReference type="GO" id="GO:0043022">
    <property type="term" value="F:ribosome binding"/>
    <property type="evidence" value="ECO:0007669"/>
    <property type="project" value="EnsemblFungi"/>
</dbReference>
<keyword evidence="15" id="KW-1185">Reference proteome</keyword>
<evidence type="ECO:0000313" key="14">
    <source>
        <dbReference type="EMBL" id="SCU77592.1"/>
    </source>
</evidence>
<keyword evidence="8" id="KW-0342">GTP-binding</keyword>
<evidence type="ECO:0000256" key="3">
    <source>
        <dbReference type="ARBA" id="ARBA00022490"/>
    </source>
</evidence>
<dbReference type="GO" id="GO:0005737">
    <property type="term" value="C:cytoplasm"/>
    <property type="evidence" value="ECO:0007669"/>
    <property type="project" value="UniProtKB-SubCell"/>
</dbReference>
<evidence type="ECO:0000256" key="9">
    <source>
        <dbReference type="ARBA" id="ARBA00049117"/>
    </source>
</evidence>
<evidence type="ECO:0000256" key="2">
    <source>
        <dbReference type="ARBA" id="ARBA00007249"/>
    </source>
</evidence>
<dbReference type="PANTHER" id="PTHR23115">
    <property type="entry name" value="TRANSLATION FACTOR"/>
    <property type="match status" value="1"/>
</dbReference>
<evidence type="ECO:0000256" key="7">
    <source>
        <dbReference type="ARBA" id="ARBA00022917"/>
    </source>
</evidence>
<dbReference type="Gene3D" id="2.40.30.10">
    <property type="entry name" value="Translation factors"/>
    <property type="match status" value="2"/>
</dbReference>
<dbReference type="FunFam" id="2.40.30.10:FF:000070">
    <property type="entry name" value="Translation elongation factor EF-1 subunit"/>
    <property type="match status" value="1"/>
</dbReference>
<dbReference type="CDD" id="cd01883">
    <property type="entry name" value="EF1_alpha"/>
    <property type="match status" value="1"/>
</dbReference>
<dbReference type="SUPFAM" id="SSF50447">
    <property type="entry name" value="Translation proteins"/>
    <property type="match status" value="1"/>
</dbReference>
<evidence type="ECO:0000256" key="4">
    <source>
        <dbReference type="ARBA" id="ARBA00022741"/>
    </source>
</evidence>
<accession>A0A1G4IMD3</accession>
<feature type="region of interest" description="Disordered" evidence="12">
    <location>
        <begin position="339"/>
        <end position="368"/>
    </location>
</feature>
<comment type="subcellular location">
    <subcellularLocation>
        <location evidence="1">Cytoplasm</location>
    </subcellularLocation>
</comment>
<feature type="compositionally biased region" description="Basic and acidic residues" evidence="12">
    <location>
        <begin position="99"/>
        <end position="112"/>
    </location>
</feature>
<dbReference type="Pfam" id="PF22594">
    <property type="entry name" value="GTP-eEF1A_C"/>
    <property type="match status" value="1"/>
</dbReference>
<dbReference type="STRING" id="1266660.A0A1G4IMD3"/>
<dbReference type="InterPro" id="IPR009000">
    <property type="entry name" value="Transl_B-barrel_sf"/>
</dbReference>
<dbReference type="PRINTS" id="PR00315">
    <property type="entry name" value="ELONGATNFCT"/>
</dbReference>
<dbReference type="PROSITE" id="PS51722">
    <property type="entry name" value="G_TR_2"/>
    <property type="match status" value="1"/>
</dbReference>
<reference evidence="14 15" key="1">
    <citation type="submission" date="2016-03" db="EMBL/GenBank/DDBJ databases">
        <authorList>
            <person name="Devillers H."/>
        </authorList>
    </citation>
    <scope>NUCLEOTIDE SEQUENCE [LARGE SCALE GENOMIC DNA]</scope>
    <source>
        <strain evidence="14">CBS 10888</strain>
    </source>
</reference>
<dbReference type="InterPro" id="IPR027417">
    <property type="entry name" value="P-loop_NTPase"/>
</dbReference>
<evidence type="ECO:0000256" key="5">
    <source>
        <dbReference type="ARBA" id="ARBA00022801"/>
    </source>
</evidence>
<dbReference type="FunFam" id="3.40.50.300:FF:000204">
    <property type="entry name" value="Translation elongation factor Tu"/>
    <property type="match status" value="1"/>
</dbReference>
<evidence type="ECO:0000256" key="12">
    <source>
        <dbReference type="SAM" id="MobiDB-lite"/>
    </source>
</evidence>
<feature type="compositionally biased region" description="Polar residues" evidence="12">
    <location>
        <begin position="152"/>
        <end position="192"/>
    </location>
</feature>
<protein>
    <recommendedName>
        <fullName evidence="11">Elongation factor 1 alpha-like protein</fullName>
    </recommendedName>
</protein>
<dbReference type="Proteomes" id="UP000190274">
    <property type="component" value="Chromosome A"/>
</dbReference>
<proteinExistence type="inferred from homology"/>
<dbReference type="GO" id="GO:0070651">
    <property type="term" value="P:nonfunctional rRNA decay"/>
    <property type="evidence" value="ECO:0007669"/>
    <property type="project" value="EnsemblFungi"/>
</dbReference>
<gene>
    <name evidence="14" type="ORF">LADA_0A01222G</name>
</gene>
<keyword evidence="4" id="KW-0547">Nucleotide-binding</keyword>
<feature type="compositionally biased region" description="Polar residues" evidence="12">
    <location>
        <begin position="113"/>
        <end position="130"/>
    </location>
</feature>
<dbReference type="InterPro" id="IPR015033">
    <property type="entry name" value="HBS1-like_N"/>
</dbReference>
<dbReference type="PROSITE" id="PS00301">
    <property type="entry name" value="G_TR_1"/>
    <property type="match status" value="1"/>
</dbReference>
<keyword evidence="5" id="KW-0378">Hydrolase</keyword>
<keyword evidence="7" id="KW-0648">Protein biosynthesis</keyword>
<dbReference type="GO" id="GO:0005525">
    <property type="term" value="F:GTP binding"/>
    <property type="evidence" value="ECO:0007669"/>
    <property type="project" value="UniProtKB-KW"/>
</dbReference>
<dbReference type="InterPro" id="IPR031157">
    <property type="entry name" value="G_TR_CS"/>
</dbReference>
<dbReference type="GO" id="GO:0072344">
    <property type="term" value="P:rescue of stalled ribosome"/>
    <property type="evidence" value="ECO:0007669"/>
    <property type="project" value="EnsemblFungi"/>
</dbReference>
<evidence type="ECO:0000256" key="10">
    <source>
        <dbReference type="ARBA" id="ARBA00063537"/>
    </source>
</evidence>
<comment type="catalytic activity">
    <reaction evidence="9">
        <text>GTP + H2O = GDP + phosphate + H(+)</text>
        <dbReference type="Rhea" id="RHEA:19669"/>
        <dbReference type="ChEBI" id="CHEBI:15377"/>
        <dbReference type="ChEBI" id="CHEBI:15378"/>
        <dbReference type="ChEBI" id="CHEBI:37565"/>
        <dbReference type="ChEBI" id="CHEBI:43474"/>
        <dbReference type="ChEBI" id="CHEBI:58189"/>
    </reaction>
    <physiologicalReaction direction="left-to-right" evidence="9">
        <dbReference type="Rhea" id="RHEA:19670"/>
    </physiologicalReaction>
</comment>
<comment type="similarity">
    <text evidence="2">Belongs to the TRAFAC class translation factor GTPase superfamily. Classic translation factor GTPase family. EF-Tu/EF-1A subfamily.</text>
</comment>
<evidence type="ECO:0000256" key="6">
    <source>
        <dbReference type="ARBA" id="ARBA00022845"/>
    </source>
</evidence>
<dbReference type="Pfam" id="PF00009">
    <property type="entry name" value="GTP_EFTU"/>
    <property type="match status" value="1"/>
</dbReference>
<dbReference type="Pfam" id="PF08938">
    <property type="entry name" value="HBS1_N"/>
    <property type="match status" value="1"/>
</dbReference>
<dbReference type="CDD" id="cd04093">
    <property type="entry name" value="HBS1_C_III"/>
    <property type="match status" value="1"/>
</dbReference>